<evidence type="ECO:0000256" key="6">
    <source>
        <dbReference type="ARBA" id="ARBA00022692"/>
    </source>
</evidence>
<gene>
    <name evidence="12" type="ORF">GCM10007877_28300</name>
</gene>
<dbReference type="Pfam" id="PF04612">
    <property type="entry name" value="T2SSM"/>
    <property type="match status" value="1"/>
</dbReference>
<evidence type="ECO:0000256" key="8">
    <source>
        <dbReference type="ARBA" id="ARBA00022989"/>
    </source>
</evidence>
<evidence type="ECO:0000313" key="12">
    <source>
        <dbReference type="EMBL" id="GLS27111.1"/>
    </source>
</evidence>
<dbReference type="PIRSF" id="PIRSF006291">
    <property type="entry name" value="GspM"/>
    <property type="match status" value="1"/>
</dbReference>
<comment type="subcellular location">
    <subcellularLocation>
        <location evidence="1">Cell inner membrane</location>
        <topology evidence="1">Single-pass membrane protein</topology>
    </subcellularLocation>
</comment>
<dbReference type="InterPro" id="IPR023229">
    <property type="entry name" value="T2SS_M_periplasmic_sf"/>
</dbReference>
<protein>
    <recommendedName>
        <fullName evidence="10">Type II secretion system protein M</fullName>
        <shortName evidence="10">T2SS protein M</shortName>
    </recommendedName>
    <alternativeName>
        <fullName evidence="10">General secretion pathway protein M</fullName>
    </alternativeName>
</protein>
<dbReference type="InterPro" id="IPR007690">
    <property type="entry name" value="T2SS_GspM"/>
</dbReference>
<comment type="similarity">
    <text evidence="2 10">Belongs to the GSP M family.</text>
</comment>
<proteinExistence type="inferred from homology"/>
<dbReference type="AlphaFoldDB" id="A0AA37WPD1"/>
<keyword evidence="6 11" id="KW-0812">Transmembrane</keyword>
<evidence type="ECO:0000256" key="4">
    <source>
        <dbReference type="ARBA" id="ARBA00022475"/>
    </source>
</evidence>
<evidence type="ECO:0000256" key="2">
    <source>
        <dbReference type="ARBA" id="ARBA00010637"/>
    </source>
</evidence>
<accession>A0AA37WPD1</accession>
<evidence type="ECO:0000313" key="13">
    <source>
        <dbReference type="Proteomes" id="UP001156870"/>
    </source>
</evidence>
<name>A0AA37WPD1_9GAMM</name>
<keyword evidence="9 10" id="KW-0472">Membrane</keyword>
<keyword evidence="8 11" id="KW-1133">Transmembrane helix</keyword>
<keyword evidence="3 10" id="KW-0813">Transport</keyword>
<dbReference type="Proteomes" id="UP001156870">
    <property type="component" value="Unassembled WGS sequence"/>
</dbReference>
<evidence type="ECO:0000256" key="1">
    <source>
        <dbReference type="ARBA" id="ARBA00004377"/>
    </source>
</evidence>
<dbReference type="Gene3D" id="3.30.1360.100">
    <property type="entry name" value="General secretion pathway protein M, EpsM"/>
    <property type="match status" value="1"/>
</dbReference>
<evidence type="ECO:0000256" key="7">
    <source>
        <dbReference type="ARBA" id="ARBA00022927"/>
    </source>
</evidence>
<comment type="function">
    <text evidence="10">Inner membrane component of the type II secretion system required for the energy-dependent secretion of extracellular factors such as proteases and toxins from the periplasm.</text>
</comment>
<organism evidence="12 13">
    <name type="scientific">Marinibactrum halimedae</name>
    <dbReference type="NCBI Taxonomy" id="1444977"/>
    <lineage>
        <taxon>Bacteria</taxon>
        <taxon>Pseudomonadati</taxon>
        <taxon>Pseudomonadota</taxon>
        <taxon>Gammaproteobacteria</taxon>
        <taxon>Cellvibrionales</taxon>
        <taxon>Cellvibrionaceae</taxon>
        <taxon>Marinibactrum</taxon>
    </lineage>
</organism>
<reference evidence="12 13" key="1">
    <citation type="journal article" date="2014" name="Int. J. Syst. Evol. Microbiol.">
        <title>Complete genome sequence of Corynebacterium casei LMG S-19264T (=DSM 44701T), isolated from a smear-ripened cheese.</title>
        <authorList>
            <consortium name="US DOE Joint Genome Institute (JGI-PGF)"/>
            <person name="Walter F."/>
            <person name="Albersmeier A."/>
            <person name="Kalinowski J."/>
            <person name="Ruckert C."/>
        </authorList>
    </citation>
    <scope>NUCLEOTIDE SEQUENCE [LARGE SCALE GENOMIC DNA]</scope>
    <source>
        <strain evidence="12 13">NBRC 110095</strain>
    </source>
</reference>
<evidence type="ECO:0000256" key="9">
    <source>
        <dbReference type="ARBA" id="ARBA00023136"/>
    </source>
</evidence>
<keyword evidence="13" id="KW-1185">Reference proteome</keyword>
<dbReference type="RefSeq" id="WP_232592857.1">
    <property type="nucleotide sequence ID" value="NZ_BSPD01000065.1"/>
</dbReference>
<evidence type="ECO:0000256" key="5">
    <source>
        <dbReference type="ARBA" id="ARBA00022519"/>
    </source>
</evidence>
<evidence type="ECO:0000256" key="3">
    <source>
        <dbReference type="ARBA" id="ARBA00022448"/>
    </source>
</evidence>
<dbReference type="GO" id="GO:0005886">
    <property type="term" value="C:plasma membrane"/>
    <property type="evidence" value="ECO:0007669"/>
    <property type="project" value="UniProtKB-SubCell"/>
</dbReference>
<keyword evidence="7 10" id="KW-0653">Protein transport</keyword>
<comment type="caution">
    <text evidence="12">The sequence shown here is derived from an EMBL/GenBank/DDBJ whole genome shotgun (WGS) entry which is preliminary data.</text>
</comment>
<evidence type="ECO:0000256" key="10">
    <source>
        <dbReference type="PIRNR" id="PIRNR006291"/>
    </source>
</evidence>
<dbReference type="GO" id="GO:0015628">
    <property type="term" value="P:protein secretion by the type II secretion system"/>
    <property type="evidence" value="ECO:0007669"/>
    <property type="project" value="InterPro"/>
</dbReference>
<evidence type="ECO:0000256" key="11">
    <source>
        <dbReference type="SAM" id="Phobius"/>
    </source>
</evidence>
<keyword evidence="4 10" id="KW-1003">Cell membrane</keyword>
<dbReference type="SUPFAM" id="SSF103054">
    <property type="entry name" value="General secretion pathway protein M, EpsM"/>
    <property type="match status" value="1"/>
</dbReference>
<feature type="transmembrane region" description="Helical" evidence="11">
    <location>
        <begin position="20"/>
        <end position="37"/>
    </location>
</feature>
<keyword evidence="5 10" id="KW-0997">Cell inner membrane</keyword>
<dbReference type="GO" id="GO:0015627">
    <property type="term" value="C:type II protein secretion system complex"/>
    <property type="evidence" value="ECO:0007669"/>
    <property type="project" value="InterPro"/>
</dbReference>
<sequence>MMESINQQWQALSRRDQTALLVCSVALILAVIWWMILQPMSKAVDQQAISTRASADNLARVREMALELKQYQASGSSQSSGSNAPLSELIDRSLQTRGLKMSSFQPVKDGEVRLRIDDAEYTKFVQWLYDMEQQQKLTARELTVTPTRASGKVSVSIRLAR</sequence>
<dbReference type="EMBL" id="BSPD01000065">
    <property type="protein sequence ID" value="GLS27111.1"/>
    <property type="molecule type" value="Genomic_DNA"/>
</dbReference>